<comment type="caution">
    <text evidence="1">The sequence shown here is derived from an EMBL/GenBank/DDBJ whole genome shotgun (WGS) entry which is preliminary data.</text>
</comment>
<protein>
    <submittedName>
        <fullName evidence="1">Uncharacterized protein</fullName>
    </submittedName>
</protein>
<accession>A0ABR7EEX8</accession>
<organism evidence="1 2">
    <name type="scientific">Christensenella tenuis</name>
    <dbReference type="NCBI Taxonomy" id="2763033"/>
    <lineage>
        <taxon>Bacteria</taxon>
        <taxon>Bacillati</taxon>
        <taxon>Bacillota</taxon>
        <taxon>Clostridia</taxon>
        <taxon>Christensenellales</taxon>
        <taxon>Christensenellaceae</taxon>
        <taxon>Christensenella</taxon>
    </lineage>
</organism>
<dbReference type="EMBL" id="JACOON010000004">
    <property type="protein sequence ID" value="MBC5648340.1"/>
    <property type="molecule type" value="Genomic_DNA"/>
</dbReference>
<keyword evidence="2" id="KW-1185">Reference proteome</keyword>
<name>A0ABR7EEX8_9FIRM</name>
<dbReference type="Proteomes" id="UP000606889">
    <property type="component" value="Unassembled WGS sequence"/>
</dbReference>
<gene>
    <name evidence="1" type="ORF">H8S18_08325</name>
</gene>
<evidence type="ECO:0000313" key="1">
    <source>
        <dbReference type="EMBL" id="MBC5648340.1"/>
    </source>
</evidence>
<proteinExistence type="predicted"/>
<dbReference type="RefSeq" id="WP_186857849.1">
    <property type="nucleotide sequence ID" value="NZ_JACOON010000004.1"/>
</dbReference>
<evidence type="ECO:0000313" key="2">
    <source>
        <dbReference type="Proteomes" id="UP000606889"/>
    </source>
</evidence>
<sequence>MAQEVQSGGTGQSYQIGKRTDDGKAFLIDFYFADGQKTVIAYQVVG</sequence>
<reference evidence="1 2" key="1">
    <citation type="submission" date="2020-08" db="EMBL/GenBank/DDBJ databases">
        <title>Genome public.</title>
        <authorList>
            <person name="Liu C."/>
            <person name="Sun Q."/>
        </authorList>
    </citation>
    <scope>NUCLEOTIDE SEQUENCE [LARGE SCALE GENOMIC DNA]</scope>
    <source>
        <strain evidence="1 2">NSJ-35</strain>
    </source>
</reference>